<name>A0A2J8PQP0_PANTR</name>
<reference evidence="1 2" key="1">
    <citation type="submission" date="2017-12" db="EMBL/GenBank/DDBJ databases">
        <title>High-resolution comparative analysis of great ape genomes.</title>
        <authorList>
            <person name="Pollen A."/>
            <person name="Hastie A."/>
            <person name="Hormozdiari F."/>
            <person name="Dougherty M."/>
            <person name="Liu R."/>
            <person name="Chaisson M."/>
            <person name="Hoppe E."/>
            <person name="Hill C."/>
            <person name="Pang A."/>
            <person name="Hillier L."/>
            <person name="Baker C."/>
            <person name="Armstrong J."/>
            <person name="Shendure J."/>
            <person name="Paten B."/>
            <person name="Wilson R."/>
            <person name="Chao H."/>
            <person name="Schneider V."/>
            <person name="Ventura M."/>
            <person name="Kronenberg Z."/>
            <person name="Murali S."/>
            <person name="Gordon D."/>
            <person name="Cantsilieris S."/>
            <person name="Munson K."/>
            <person name="Nelson B."/>
            <person name="Raja A."/>
            <person name="Underwood J."/>
            <person name="Diekhans M."/>
            <person name="Fiddes I."/>
            <person name="Haussler D."/>
            <person name="Eichler E."/>
        </authorList>
    </citation>
    <scope>NUCLEOTIDE SEQUENCE [LARGE SCALE GENOMIC DNA]</scope>
    <source>
        <strain evidence="1">Yerkes chimp pedigree #C0471</strain>
    </source>
</reference>
<evidence type="ECO:0000313" key="2">
    <source>
        <dbReference type="Proteomes" id="UP000236370"/>
    </source>
</evidence>
<dbReference type="EMBL" id="NBAG03000211">
    <property type="protein sequence ID" value="PNI86338.1"/>
    <property type="molecule type" value="Genomic_DNA"/>
</dbReference>
<accession>A0A2J8PQP0</accession>
<evidence type="ECO:0000313" key="1">
    <source>
        <dbReference type="EMBL" id="PNI86338.1"/>
    </source>
</evidence>
<organism evidence="1 2">
    <name type="scientific">Pan troglodytes</name>
    <name type="common">Chimpanzee</name>
    <dbReference type="NCBI Taxonomy" id="9598"/>
    <lineage>
        <taxon>Eukaryota</taxon>
        <taxon>Metazoa</taxon>
        <taxon>Chordata</taxon>
        <taxon>Craniata</taxon>
        <taxon>Vertebrata</taxon>
        <taxon>Euteleostomi</taxon>
        <taxon>Mammalia</taxon>
        <taxon>Eutheria</taxon>
        <taxon>Euarchontoglires</taxon>
        <taxon>Primates</taxon>
        <taxon>Haplorrhini</taxon>
        <taxon>Catarrhini</taxon>
        <taxon>Hominidae</taxon>
        <taxon>Pan</taxon>
    </lineage>
</organism>
<gene>
    <name evidence="1" type="ORF">CK820_G0001456</name>
</gene>
<dbReference type="AlphaFoldDB" id="A0A2J8PQP0"/>
<protein>
    <submittedName>
        <fullName evidence="1">T0004742 isoform 2</fullName>
    </submittedName>
</protein>
<proteinExistence type="predicted"/>
<sequence length="78" mass="8070">MNPKVNGMIKRERIMTSTTAFGTDPGFPGTGNSQQLSTIPKISLLQKQGGSHSPTAPQPLAAGCSGHAGLLLTSLNHD</sequence>
<dbReference type="Proteomes" id="UP000236370">
    <property type="component" value="Unassembled WGS sequence"/>
</dbReference>
<comment type="caution">
    <text evidence="1">The sequence shown here is derived from an EMBL/GenBank/DDBJ whole genome shotgun (WGS) entry which is preliminary data.</text>
</comment>